<reference evidence="3" key="1">
    <citation type="submission" date="2016-11" db="EMBL/GenBank/DDBJ databases">
        <authorList>
            <person name="Varghese N."/>
            <person name="Submissions S."/>
        </authorList>
    </citation>
    <scope>NUCLEOTIDE SEQUENCE [LARGE SCALE GENOMIC DNA]</scope>
    <source>
        <strain evidence="3">CGMCC 1.6496</strain>
    </source>
</reference>
<sequence>MIFQKVHMHKGGNIVSKASKSKRFAQQSADSVKKHAERFPYRSRFSEVQRKQDEADNHTVGGF</sequence>
<accession>A0A1M5PWS8</accession>
<evidence type="ECO:0008006" key="4">
    <source>
        <dbReference type="Google" id="ProtNLM"/>
    </source>
</evidence>
<feature type="region of interest" description="Disordered" evidence="1">
    <location>
        <begin position="15"/>
        <end position="63"/>
    </location>
</feature>
<gene>
    <name evidence="2" type="ORF">SAMN05421807_103245</name>
</gene>
<protein>
    <recommendedName>
        <fullName evidence="4">Competence protein</fullName>
    </recommendedName>
</protein>
<dbReference type="EMBL" id="FQXD01000003">
    <property type="protein sequence ID" value="SHH06244.1"/>
    <property type="molecule type" value="Genomic_DNA"/>
</dbReference>
<feature type="compositionally biased region" description="Basic and acidic residues" evidence="1">
    <location>
        <begin position="31"/>
        <end position="57"/>
    </location>
</feature>
<name>A0A1M5PWS8_9BACI</name>
<keyword evidence="3" id="KW-1185">Reference proteome</keyword>
<evidence type="ECO:0000313" key="3">
    <source>
        <dbReference type="Proteomes" id="UP000184079"/>
    </source>
</evidence>
<dbReference type="Proteomes" id="UP000184079">
    <property type="component" value="Unassembled WGS sequence"/>
</dbReference>
<evidence type="ECO:0000313" key="2">
    <source>
        <dbReference type="EMBL" id="SHH06244.1"/>
    </source>
</evidence>
<dbReference type="AlphaFoldDB" id="A0A1M5PWS8"/>
<evidence type="ECO:0000256" key="1">
    <source>
        <dbReference type="SAM" id="MobiDB-lite"/>
    </source>
</evidence>
<proteinExistence type="predicted"/>
<organism evidence="2 3">
    <name type="scientific">Virgibacillus chiguensis</name>
    <dbReference type="NCBI Taxonomy" id="411959"/>
    <lineage>
        <taxon>Bacteria</taxon>
        <taxon>Bacillati</taxon>
        <taxon>Bacillota</taxon>
        <taxon>Bacilli</taxon>
        <taxon>Bacillales</taxon>
        <taxon>Bacillaceae</taxon>
        <taxon>Virgibacillus</taxon>
    </lineage>
</organism>